<evidence type="ECO:0000256" key="1">
    <source>
        <dbReference type="ARBA" id="ARBA00038454"/>
    </source>
</evidence>
<dbReference type="GO" id="GO:0033745">
    <property type="term" value="F:L-methionine-(R)-S-oxide reductase activity"/>
    <property type="evidence" value="ECO:0007669"/>
    <property type="project" value="TreeGrafter"/>
</dbReference>
<evidence type="ECO:0000259" key="2">
    <source>
        <dbReference type="SMART" id="SM00065"/>
    </source>
</evidence>
<dbReference type="OrthoDB" id="9796252at2"/>
<dbReference type="FunFam" id="3.30.450.40:FF:000008">
    <property type="entry name" value="GAF domain-containing proteins"/>
    <property type="match status" value="1"/>
</dbReference>
<feature type="domain" description="GAF" evidence="2">
    <location>
        <begin position="33"/>
        <end position="164"/>
    </location>
</feature>
<dbReference type="EMBL" id="RQYC01000001">
    <property type="protein sequence ID" value="RRD91723.1"/>
    <property type="molecule type" value="Genomic_DNA"/>
</dbReference>
<comment type="caution">
    <text evidence="3">The sequence shown here is derived from an EMBL/GenBank/DDBJ whole genome shotgun (WGS) entry which is preliminary data.</text>
</comment>
<proteinExistence type="inferred from homology"/>
<dbReference type="InterPro" id="IPR003018">
    <property type="entry name" value="GAF"/>
</dbReference>
<reference evidence="3 4" key="1">
    <citation type="submission" date="2018-11" db="EMBL/GenBank/DDBJ databases">
        <title>Genomes From Bacteria Associated with the Canine Oral Cavity: a Test Case for Automated Genome-Based Taxonomic Assignment.</title>
        <authorList>
            <person name="Coil D.A."/>
            <person name="Jospin G."/>
            <person name="Darling A.E."/>
            <person name="Wallis C."/>
            <person name="Davis I.J."/>
            <person name="Harris S."/>
            <person name="Eisen J.A."/>
            <person name="Holcombe L.J."/>
            <person name="O'Flynn C."/>
        </authorList>
    </citation>
    <scope>NUCLEOTIDE SEQUENCE [LARGE SCALE GENOMIC DNA]</scope>
    <source>
        <strain evidence="3 4">COT-280</strain>
    </source>
</reference>
<dbReference type="GO" id="GO:0005829">
    <property type="term" value="C:cytosol"/>
    <property type="evidence" value="ECO:0007669"/>
    <property type="project" value="TreeGrafter"/>
</dbReference>
<evidence type="ECO:0000313" key="4">
    <source>
        <dbReference type="Proteomes" id="UP000269923"/>
    </source>
</evidence>
<dbReference type="SUPFAM" id="SSF55781">
    <property type="entry name" value="GAF domain-like"/>
    <property type="match status" value="1"/>
</dbReference>
<accession>A0A3P2ADL9</accession>
<dbReference type="Pfam" id="PF13185">
    <property type="entry name" value="GAF_2"/>
    <property type="match status" value="1"/>
</dbReference>
<organism evidence="3 4">
    <name type="scientific">Conchiformibius steedae</name>
    <dbReference type="NCBI Taxonomy" id="153493"/>
    <lineage>
        <taxon>Bacteria</taxon>
        <taxon>Pseudomonadati</taxon>
        <taxon>Pseudomonadota</taxon>
        <taxon>Betaproteobacteria</taxon>
        <taxon>Neisseriales</taxon>
        <taxon>Neisseriaceae</taxon>
        <taxon>Conchiformibius</taxon>
    </lineage>
</organism>
<evidence type="ECO:0000313" key="3">
    <source>
        <dbReference type="EMBL" id="RRD91723.1"/>
    </source>
</evidence>
<dbReference type="RefSeq" id="WP_124793898.1">
    <property type="nucleotide sequence ID" value="NZ_RQYC01000001.1"/>
</dbReference>
<dbReference type="Proteomes" id="UP000269923">
    <property type="component" value="Unassembled WGS sequence"/>
</dbReference>
<dbReference type="PANTHER" id="PTHR21021:SF15">
    <property type="entry name" value="FREE METHIONINE-R-SULFOXIDE REDUCTASE"/>
    <property type="match status" value="1"/>
</dbReference>
<dbReference type="InterPro" id="IPR029016">
    <property type="entry name" value="GAF-like_dom_sf"/>
</dbReference>
<dbReference type="STRING" id="1121352.GCA_000620925_00380"/>
<protein>
    <submittedName>
        <fullName evidence="3">GAF domain-containing protein</fullName>
    </submittedName>
</protein>
<gene>
    <name evidence="3" type="ORF">EII21_01490</name>
</gene>
<comment type="similarity">
    <text evidence="1">Belongs to the free Met sulfoxide reductase family.</text>
</comment>
<sequence>MHEFSLAADLPKAQRYAELLPQIRAMLDPEPELLNAALGNVCAVLKEQFDWLWVGFYLVNDEQNELLLAPFQGPPACTRIAKGRGVCGQAWAQAQTLVVADVSVHPDHIACSSRSRSEIVVPLYRRNGEIAGVLDVDAESVGAFDQTDAEWLEKVCAAITETAAL</sequence>
<name>A0A3P2ADL9_9NEIS</name>
<dbReference type="PANTHER" id="PTHR21021">
    <property type="entry name" value="GAF/PUTATIVE CYTOSKELETAL PROTEIN"/>
    <property type="match status" value="1"/>
</dbReference>
<keyword evidence="4" id="KW-1185">Reference proteome</keyword>
<dbReference type="SMART" id="SM00065">
    <property type="entry name" value="GAF"/>
    <property type="match status" value="1"/>
</dbReference>
<dbReference type="AlphaFoldDB" id="A0A3P2ADL9"/>
<dbReference type="Gene3D" id="3.30.450.40">
    <property type="match status" value="1"/>
</dbReference>
<dbReference type="InterPro" id="IPR051330">
    <property type="entry name" value="Phosphatase_reg/MetRdx"/>
</dbReference>